<reference evidence="4" key="1">
    <citation type="journal article" date="2019" name="Int. J. Syst. Evol. Microbiol.">
        <title>The Global Catalogue of Microorganisms (GCM) 10K type strain sequencing project: providing services to taxonomists for standard genome sequencing and annotation.</title>
        <authorList>
            <consortium name="The Broad Institute Genomics Platform"/>
            <consortium name="The Broad Institute Genome Sequencing Center for Infectious Disease"/>
            <person name="Wu L."/>
            <person name="Ma J."/>
        </authorList>
    </citation>
    <scope>NUCLEOTIDE SEQUENCE [LARGE SCALE GENOMIC DNA]</scope>
    <source>
        <strain evidence="4">JCM 19015</strain>
    </source>
</reference>
<evidence type="ECO:0000313" key="3">
    <source>
        <dbReference type="EMBL" id="GAA4751496.1"/>
    </source>
</evidence>
<sequence length="133" mass="14146">MSSSASESDQPVAGHIILGTPKSHVPRSVAFPHFLAESLRVECATTRPEDLVFGSGVDRPATPTHTDGWSAGARKRCVHAERTFPARLALHDLRHTAAMTLDTSADLFEDDPHAVADALDHAGTAAVAVRTQT</sequence>
<feature type="region of interest" description="Disordered" evidence="2">
    <location>
        <begin position="51"/>
        <end position="72"/>
    </location>
</feature>
<evidence type="ECO:0000256" key="1">
    <source>
        <dbReference type="ARBA" id="ARBA00023172"/>
    </source>
</evidence>
<accession>A0ABP8ZAZ4</accession>
<evidence type="ECO:0000313" key="4">
    <source>
        <dbReference type="Proteomes" id="UP001500121"/>
    </source>
</evidence>
<comment type="caution">
    <text evidence="3">The sequence shown here is derived from an EMBL/GenBank/DDBJ whole genome shotgun (WGS) entry which is preliminary data.</text>
</comment>
<dbReference type="Gene3D" id="1.10.443.10">
    <property type="entry name" value="Intergrase catalytic core"/>
    <property type="match status" value="1"/>
</dbReference>
<name>A0ABP8ZAZ4_9MICO</name>
<dbReference type="RefSeq" id="WP_345481590.1">
    <property type="nucleotide sequence ID" value="NZ_BAABLP010000005.1"/>
</dbReference>
<protein>
    <recommendedName>
        <fullName evidence="5">Tyr recombinase domain-containing protein</fullName>
    </recommendedName>
</protein>
<organism evidence="3 4">
    <name type="scientific">Amnibacterium soli</name>
    <dbReference type="NCBI Taxonomy" id="1282736"/>
    <lineage>
        <taxon>Bacteria</taxon>
        <taxon>Bacillati</taxon>
        <taxon>Actinomycetota</taxon>
        <taxon>Actinomycetes</taxon>
        <taxon>Micrococcales</taxon>
        <taxon>Microbacteriaceae</taxon>
        <taxon>Amnibacterium</taxon>
    </lineage>
</organism>
<dbReference type="Proteomes" id="UP001500121">
    <property type="component" value="Unassembled WGS sequence"/>
</dbReference>
<keyword evidence="1" id="KW-0233">DNA recombination</keyword>
<gene>
    <name evidence="3" type="ORF">GCM10025783_25090</name>
</gene>
<proteinExistence type="predicted"/>
<dbReference type="EMBL" id="BAABLP010000005">
    <property type="protein sequence ID" value="GAA4751496.1"/>
    <property type="molecule type" value="Genomic_DNA"/>
</dbReference>
<evidence type="ECO:0008006" key="5">
    <source>
        <dbReference type="Google" id="ProtNLM"/>
    </source>
</evidence>
<dbReference type="InterPro" id="IPR013762">
    <property type="entry name" value="Integrase-like_cat_sf"/>
</dbReference>
<evidence type="ECO:0000256" key="2">
    <source>
        <dbReference type="SAM" id="MobiDB-lite"/>
    </source>
</evidence>
<dbReference type="SUPFAM" id="SSF56349">
    <property type="entry name" value="DNA breaking-rejoining enzymes"/>
    <property type="match status" value="1"/>
</dbReference>
<keyword evidence="4" id="KW-1185">Reference proteome</keyword>
<dbReference type="InterPro" id="IPR011010">
    <property type="entry name" value="DNA_brk_join_enz"/>
</dbReference>